<evidence type="ECO:0000313" key="3">
    <source>
        <dbReference type="Proteomes" id="UP000679690"/>
    </source>
</evidence>
<comment type="caution">
    <text evidence="2">The sequence shown here is derived from an EMBL/GenBank/DDBJ whole genome shotgun (WGS) entry which is preliminary data.</text>
</comment>
<gene>
    <name evidence="2" type="ORF">J5X75_36880</name>
</gene>
<evidence type="ECO:0000256" key="1">
    <source>
        <dbReference type="SAM" id="Phobius"/>
    </source>
</evidence>
<feature type="transmembrane region" description="Helical" evidence="1">
    <location>
        <begin position="68"/>
        <end position="90"/>
    </location>
</feature>
<keyword evidence="1" id="KW-0472">Membrane</keyword>
<evidence type="ECO:0000313" key="2">
    <source>
        <dbReference type="EMBL" id="MBO3743087.1"/>
    </source>
</evidence>
<keyword evidence="3" id="KW-1185">Reference proteome</keyword>
<feature type="transmembrane region" description="Helical" evidence="1">
    <location>
        <begin position="7"/>
        <end position="30"/>
    </location>
</feature>
<dbReference type="EMBL" id="JAGFNS010000034">
    <property type="protein sequence ID" value="MBO3743087.1"/>
    <property type="molecule type" value="Genomic_DNA"/>
</dbReference>
<dbReference type="RefSeq" id="WP_208472241.1">
    <property type="nucleotide sequence ID" value="NZ_JAGFNS010000034.1"/>
</dbReference>
<organism evidence="2 3">
    <name type="scientific">Actinoplanes flavus</name>
    <dbReference type="NCBI Taxonomy" id="2820290"/>
    <lineage>
        <taxon>Bacteria</taxon>
        <taxon>Bacillati</taxon>
        <taxon>Actinomycetota</taxon>
        <taxon>Actinomycetes</taxon>
        <taxon>Micromonosporales</taxon>
        <taxon>Micromonosporaceae</taxon>
        <taxon>Actinoplanes</taxon>
    </lineage>
</organism>
<accession>A0ABS3UWX8</accession>
<sequence>MSVTRFITGLFGYLAALVAFLWIGILTGGADPGDSLAAGLAAALLIALLATVAVLVTSWRRQRTGQPIAASLAGMVAGLLLTALLTVRVYPVMRQAASTCPCEAIIDQGAAASLGDG</sequence>
<keyword evidence="1" id="KW-0812">Transmembrane</keyword>
<proteinExistence type="predicted"/>
<dbReference type="Proteomes" id="UP000679690">
    <property type="component" value="Unassembled WGS sequence"/>
</dbReference>
<feature type="transmembrane region" description="Helical" evidence="1">
    <location>
        <begin position="36"/>
        <end position="56"/>
    </location>
</feature>
<keyword evidence="1" id="KW-1133">Transmembrane helix</keyword>
<reference evidence="2 3" key="1">
    <citation type="submission" date="2021-03" db="EMBL/GenBank/DDBJ databases">
        <title>Actinoplanes flavus sp. nov., a novel actinomycete isolated from Coconut Palm rhizosphere soil.</title>
        <authorList>
            <person name="Luo X."/>
        </authorList>
    </citation>
    <scope>NUCLEOTIDE SEQUENCE [LARGE SCALE GENOMIC DNA]</scope>
    <source>
        <strain evidence="2 3">NEAU-H7</strain>
    </source>
</reference>
<name>A0ABS3UWX8_9ACTN</name>
<protein>
    <submittedName>
        <fullName evidence="2">Uncharacterized protein</fullName>
    </submittedName>
</protein>